<dbReference type="EMBL" id="ASSY01000009">
    <property type="protein sequence ID" value="EOS50288.1"/>
    <property type="molecule type" value="Genomic_DNA"/>
</dbReference>
<reference evidence="1 2" key="1">
    <citation type="submission" date="2013-04" db="EMBL/GenBank/DDBJ databases">
        <title>The Genome Sequence of Enterorhabdus caecimuris B7.</title>
        <authorList>
            <consortium name="The Broad Institute Genomics Platform"/>
            <consortium name="The Broad Institute Genome Sequencing Center for Infectious Disease"/>
            <person name="Earl A."/>
            <person name="Xavier R."/>
            <person name="Elson C."/>
            <person name="Duck W."/>
            <person name="Walker B."/>
            <person name="Young S."/>
            <person name="Zeng Q."/>
            <person name="Gargeya S."/>
            <person name="Fitzgerald M."/>
            <person name="Haas B."/>
            <person name="Abouelleil A."/>
            <person name="Allen A.W."/>
            <person name="Alvarado L."/>
            <person name="Arachchi H.M."/>
            <person name="Berlin A.M."/>
            <person name="Chapman S.B."/>
            <person name="Gainer-Dewar J."/>
            <person name="Goldberg J."/>
            <person name="Griggs A."/>
            <person name="Gujja S."/>
            <person name="Hansen M."/>
            <person name="Howarth C."/>
            <person name="Imamovic A."/>
            <person name="Ireland A."/>
            <person name="Larimer J."/>
            <person name="McCowan C."/>
            <person name="Murphy C."/>
            <person name="Pearson M."/>
            <person name="Poon T.W."/>
            <person name="Priest M."/>
            <person name="Roberts A."/>
            <person name="Saif S."/>
            <person name="Shea T."/>
            <person name="Sisk P."/>
            <person name="Sykes S."/>
            <person name="Wortman J."/>
            <person name="Nusbaum C."/>
            <person name="Birren B."/>
        </authorList>
    </citation>
    <scope>NUCLEOTIDE SEQUENCE [LARGE SCALE GENOMIC DNA]</scope>
    <source>
        <strain evidence="1 2">B7</strain>
    </source>
</reference>
<dbReference type="Proteomes" id="UP000014204">
    <property type="component" value="Unassembled WGS sequence"/>
</dbReference>
<dbReference type="AlphaFoldDB" id="R9KVK1"/>
<gene>
    <name evidence="1" type="ORF">C811_01915</name>
</gene>
<evidence type="ECO:0000313" key="2">
    <source>
        <dbReference type="Proteomes" id="UP000014204"/>
    </source>
</evidence>
<dbReference type="HOGENOM" id="CLU_2507448_0_0_11"/>
<keyword evidence="2" id="KW-1185">Reference proteome</keyword>
<sequence length="85" mass="9451">MWAESKRRAKMRLAFVGDGIIYNPESGLVVPDRGENELALLQRTPLKSGTSCLKDRVRATVVSASKGELPQRRSPFCFMLKRTAG</sequence>
<dbReference type="STRING" id="1235794.C811_01915"/>
<name>R9KVK1_9ACTN</name>
<comment type="caution">
    <text evidence="1">The sequence shown here is derived from an EMBL/GenBank/DDBJ whole genome shotgun (WGS) entry which is preliminary data.</text>
</comment>
<accession>R9KVK1</accession>
<proteinExistence type="predicted"/>
<organism evidence="1 2">
    <name type="scientific">Adlercreutzia caecimuris B7</name>
    <dbReference type="NCBI Taxonomy" id="1235794"/>
    <lineage>
        <taxon>Bacteria</taxon>
        <taxon>Bacillati</taxon>
        <taxon>Actinomycetota</taxon>
        <taxon>Coriobacteriia</taxon>
        <taxon>Eggerthellales</taxon>
        <taxon>Eggerthellaceae</taxon>
        <taxon>Adlercreutzia</taxon>
    </lineage>
</organism>
<evidence type="ECO:0000313" key="1">
    <source>
        <dbReference type="EMBL" id="EOS50288.1"/>
    </source>
</evidence>
<protein>
    <submittedName>
        <fullName evidence="1">Uncharacterized protein</fullName>
    </submittedName>
</protein>